<feature type="region of interest" description="Disordered" evidence="1">
    <location>
        <begin position="409"/>
        <end position="443"/>
    </location>
</feature>
<keyword evidence="2" id="KW-1133">Transmembrane helix</keyword>
<protein>
    <submittedName>
        <fullName evidence="3">Uncharacterized protein</fullName>
    </submittedName>
</protein>
<feature type="compositionally biased region" description="Gly residues" evidence="1">
    <location>
        <begin position="372"/>
        <end position="381"/>
    </location>
</feature>
<proteinExistence type="predicted"/>
<feature type="compositionally biased region" description="Gly residues" evidence="1">
    <location>
        <begin position="428"/>
        <end position="443"/>
    </location>
</feature>
<keyword evidence="2" id="KW-0472">Membrane</keyword>
<dbReference type="AlphaFoldDB" id="A0A0G4H5V1"/>
<evidence type="ECO:0000256" key="1">
    <source>
        <dbReference type="SAM" id="MobiDB-lite"/>
    </source>
</evidence>
<accession>A0A0G4H5V1</accession>
<keyword evidence="2" id="KW-0812">Transmembrane</keyword>
<feature type="transmembrane region" description="Helical" evidence="2">
    <location>
        <begin position="104"/>
        <end position="124"/>
    </location>
</feature>
<evidence type="ECO:0000313" key="3">
    <source>
        <dbReference type="EMBL" id="CEM39200.1"/>
    </source>
</evidence>
<sequence length="443" mass="49202">MSDAGAEEDKKGCNACPCCSGCNKCCCFASIAVAVIGLGIVWLIAYAVLFFMEGDNTEKANQWMQENLKWPEWMWPLCMWGDDGNGNEQWVGFFCGFMRRFDRYVLAPADSLVLIVMVVVIWYFRQKIYYFLTGDEQIRMDCQDCLSLFCCCGAFNGYCEKNHPKAIFGLSKVAIRKKYDVKDKNNHMEYQQKILELEKERIDACECEKLKKDTKNTAHHKNQPAVQDDHAPTEVGNGHANADAMRRASIMSAHFEYIPDTGHPPPSTPLALSQANDRLSLSRATSYLSAPCPPAYTYLHTQEVQPYPLQSFPQQHRLSTEDPHDLYREPPQRIYTDPSRTASPLLPVSQPHQFSYPQLPRATGIENTYGAYPGGQRGGWGSTPTAPSRWGGHEYAPFLQSAAHLEAAGVGLSAPPPPPRPSSISSGSRGGASGSAWGVWGGI</sequence>
<organism evidence="3">
    <name type="scientific">Chromera velia CCMP2878</name>
    <dbReference type="NCBI Taxonomy" id="1169474"/>
    <lineage>
        <taxon>Eukaryota</taxon>
        <taxon>Sar</taxon>
        <taxon>Alveolata</taxon>
        <taxon>Colpodellida</taxon>
        <taxon>Chromeraceae</taxon>
        <taxon>Chromera</taxon>
    </lineage>
</organism>
<dbReference type="VEuPathDB" id="CryptoDB:Cvel_24801"/>
<reference evidence="3" key="1">
    <citation type="submission" date="2014-11" db="EMBL/GenBank/DDBJ databases">
        <authorList>
            <person name="Otto D Thomas"/>
            <person name="Naeem Raeece"/>
        </authorList>
    </citation>
    <scope>NUCLEOTIDE SEQUENCE</scope>
</reference>
<dbReference type="EMBL" id="CDMZ01001911">
    <property type="protein sequence ID" value="CEM39200.1"/>
    <property type="molecule type" value="Genomic_DNA"/>
</dbReference>
<gene>
    <name evidence="3" type="ORF">Cvel_24801</name>
</gene>
<evidence type="ECO:0000256" key="2">
    <source>
        <dbReference type="SAM" id="Phobius"/>
    </source>
</evidence>
<feature type="transmembrane region" description="Helical" evidence="2">
    <location>
        <begin position="28"/>
        <end position="52"/>
    </location>
</feature>
<name>A0A0G4H5V1_9ALVE</name>
<feature type="region of interest" description="Disordered" evidence="1">
    <location>
        <begin position="367"/>
        <end position="392"/>
    </location>
</feature>